<reference evidence="3" key="1">
    <citation type="journal article" date="2019" name="PLoS Negl. Trop. Dis.">
        <title>Revisiting the worldwide diversity of Leptospira species in the environment.</title>
        <authorList>
            <person name="Vincent A.T."/>
            <person name="Schiettekatte O."/>
            <person name="Bourhy P."/>
            <person name="Veyrier F.J."/>
            <person name="Picardeau M."/>
        </authorList>
    </citation>
    <scope>NUCLEOTIDE SEQUENCE [LARGE SCALE GENOMIC DNA]</scope>
    <source>
        <strain evidence="3">201702407</strain>
    </source>
</reference>
<dbReference type="InterPro" id="IPR016181">
    <property type="entry name" value="Acyl_CoA_acyltransferase"/>
</dbReference>
<evidence type="ECO:0000313" key="3">
    <source>
        <dbReference type="Proteomes" id="UP000297422"/>
    </source>
</evidence>
<dbReference type="RefSeq" id="WP_135686132.1">
    <property type="nucleotide sequence ID" value="NZ_RQEQ01000019.1"/>
</dbReference>
<proteinExistence type="predicted"/>
<dbReference type="EMBL" id="RQGT01000103">
    <property type="protein sequence ID" value="TGM10889.1"/>
    <property type="molecule type" value="Genomic_DNA"/>
</dbReference>
<feature type="domain" description="N-acetyltransferase" evidence="1">
    <location>
        <begin position="4"/>
        <end position="56"/>
    </location>
</feature>
<gene>
    <name evidence="2" type="ORF">EHQ90_17790</name>
</gene>
<dbReference type="Proteomes" id="UP000297422">
    <property type="component" value="Unassembled WGS sequence"/>
</dbReference>
<dbReference type="SUPFAM" id="SSF55729">
    <property type="entry name" value="Acyl-CoA N-acyltransferases (Nat)"/>
    <property type="match status" value="1"/>
</dbReference>
<comment type="caution">
    <text evidence="2">The sequence shown here is derived from an EMBL/GenBank/DDBJ whole genome shotgun (WGS) entry which is preliminary data.</text>
</comment>
<protein>
    <submittedName>
        <fullName evidence="2">N-acetyltransferase</fullName>
    </submittedName>
</protein>
<keyword evidence="3" id="KW-1185">Reference proteome</keyword>
<evidence type="ECO:0000259" key="1">
    <source>
        <dbReference type="Pfam" id="PF00583"/>
    </source>
</evidence>
<sequence length="64" mass="7635">MVDVWSLVCFFIKKEYRQKGITEKFVKVATKYVKENGAKYLEVYPVDPDSPSYRFWVSNQHLID</sequence>
<dbReference type="InterPro" id="IPR000182">
    <property type="entry name" value="GNAT_dom"/>
</dbReference>
<accession>A0ABY2MX48</accession>
<dbReference type="Pfam" id="PF00583">
    <property type="entry name" value="Acetyltransf_1"/>
    <property type="match status" value="1"/>
</dbReference>
<dbReference type="CDD" id="cd04301">
    <property type="entry name" value="NAT_SF"/>
    <property type="match status" value="1"/>
</dbReference>
<organism evidence="2 3">
    <name type="scientific">Leptospira stimsonii</name>
    <dbReference type="NCBI Taxonomy" id="2202203"/>
    <lineage>
        <taxon>Bacteria</taxon>
        <taxon>Pseudomonadati</taxon>
        <taxon>Spirochaetota</taxon>
        <taxon>Spirochaetia</taxon>
        <taxon>Leptospirales</taxon>
        <taxon>Leptospiraceae</taxon>
        <taxon>Leptospira</taxon>
    </lineage>
</organism>
<name>A0ABY2MX48_9LEPT</name>
<dbReference type="Gene3D" id="3.40.630.30">
    <property type="match status" value="1"/>
</dbReference>
<evidence type="ECO:0000313" key="2">
    <source>
        <dbReference type="EMBL" id="TGM10889.1"/>
    </source>
</evidence>